<dbReference type="PANTHER" id="PTHR10166">
    <property type="entry name" value="VOLTAGE-DEPENDENT CALCIUM CHANNEL SUBUNIT ALPHA-2/DELTA-RELATED"/>
    <property type="match status" value="1"/>
</dbReference>
<proteinExistence type="predicted"/>
<dbReference type="GO" id="GO:0005891">
    <property type="term" value="C:voltage-gated calcium channel complex"/>
    <property type="evidence" value="ECO:0007669"/>
    <property type="project" value="TreeGrafter"/>
</dbReference>
<dbReference type="EMBL" id="JOJR01000538">
    <property type="protein sequence ID" value="RCN36639.1"/>
    <property type="molecule type" value="Genomic_DNA"/>
</dbReference>
<evidence type="ECO:0000313" key="2">
    <source>
        <dbReference type="Proteomes" id="UP000252519"/>
    </source>
</evidence>
<dbReference type="Gene3D" id="3.30.450.20">
    <property type="entry name" value="PAS domain"/>
    <property type="match status" value="1"/>
</dbReference>
<name>A0A368G044_ANCCA</name>
<organism evidence="1 2">
    <name type="scientific">Ancylostoma caninum</name>
    <name type="common">Dog hookworm</name>
    <dbReference type="NCBI Taxonomy" id="29170"/>
    <lineage>
        <taxon>Eukaryota</taxon>
        <taxon>Metazoa</taxon>
        <taxon>Ecdysozoa</taxon>
        <taxon>Nematoda</taxon>
        <taxon>Chromadorea</taxon>
        <taxon>Rhabditida</taxon>
        <taxon>Rhabditina</taxon>
        <taxon>Rhabditomorpha</taxon>
        <taxon>Strongyloidea</taxon>
        <taxon>Ancylostomatidae</taxon>
        <taxon>Ancylostomatinae</taxon>
        <taxon>Ancylostoma</taxon>
    </lineage>
</organism>
<dbReference type="PANTHER" id="PTHR10166:SF37">
    <property type="entry name" value="STOLID, ISOFORM H"/>
    <property type="match status" value="1"/>
</dbReference>
<gene>
    <name evidence="1" type="ORF">ANCCAN_17480</name>
</gene>
<dbReference type="Proteomes" id="UP000252519">
    <property type="component" value="Unassembled WGS sequence"/>
</dbReference>
<evidence type="ECO:0008006" key="3">
    <source>
        <dbReference type="Google" id="ProtNLM"/>
    </source>
</evidence>
<comment type="caution">
    <text evidence="1">The sequence shown here is derived from an EMBL/GenBank/DDBJ whole genome shotgun (WGS) entry which is preliminary data.</text>
</comment>
<dbReference type="GO" id="GO:0005245">
    <property type="term" value="F:voltage-gated calcium channel activity"/>
    <property type="evidence" value="ECO:0007669"/>
    <property type="project" value="TreeGrafter"/>
</dbReference>
<dbReference type="OrthoDB" id="10054666at2759"/>
<reference evidence="1 2" key="1">
    <citation type="submission" date="2014-10" db="EMBL/GenBank/DDBJ databases">
        <title>Draft genome of the hookworm Ancylostoma caninum.</title>
        <authorList>
            <person name="Mitreva M."/>
        </authorList>
    </citation>
    <scope>NUCLEOTIDE SEQUENCE [LARGE SCALE GENOMIC DNA]</scope>
    <source>
        <strain evidence="1 2">Baltimore</strain>
    </source>
</reference>
<keyword evidence="2" id="KW-1185">Reference proteome</keyword>
<dbReference type="AlphaFoldDB" id="A0A368G044"/>
<evidence type="ECO:0000313" key="1">
    <source>
        <dbReference type="EMBL" id="RCN36639.1"/>
    </source>
</evidence>
<accession>A0A368G044</accession>
<protein>
    <recommendedName>
        <fullName evidence="3">Cache domain protein</fullName>
    </recommendedName>
</protein>
<dbReference type="STRING" id="29170.A0A368G044"/>
<sequence>MLITDGAPNNYKEIFDLYNKDKKYLPRPETFAEPVPITNQSYAVMNKMAARRKIRLQKTEARGRMFVTTVSFPVIVNKTFMGVAAVNIPLTELNQQAHPSNIGGRSYFFMLDQNGFIMFHPQLRPIDPFTKSHKQNYNNMDLLELEVPQTQQIRLSQDKEDVSDLYCDSGTTFAECVGQIRDFVWRTCLSGAFHRQRRRAFRSRVSATQAILFILRRERYMINSSWKWPVFWLTECSTSD</sequence>
<dbReference type="InterPro" id="IPR051173">
    <property type="entry name" value="Ca_channel_alpha-2/delta"/>
</dbReference>